<dbReference type="PANTHER" id="PTHR33164">
    <property type="entry name" value="TRANSCRIPTIONAL REGULATOR, MARR FAMILY"/>
    <property type="match status" value="1"/>
</dbReference>
<evidence type="ECO:0000313" key="2">
    <source>
        <dbReference type="EMBL" id="AYG04659.1"/>
    </source>
</evidence>
<dbReference type="RefSeq" id="WP_120790188.1">
    <property type="nucleotide sequence ID" value="NZ_CP032624.1"/>
</dbReference>
<proteinExistence type="predicted"/>
<accession>A0A387BUH7</accession>
<protein>
    <submittedName>
        <fullName evidence="2">MarR family transcriptional regulator</fullName>
    </submittedName>
</protein>
<dbReference type="PRINTS" id="PR00598">
    <property type="entry name" value="HTHMARR"/>
</dbReference>
<reference evidence="2 3" key="1">
    <citation type="submission" date="2018-09" db="EMBL/GenBank/DDBJ databases">
        <title>Genome sequencing of strain 2DFW10M-5.</title>
        <authorList>
            <person name="Heo J."/>
            <person name="Kim S.-J."/>
            <person name="Kwon S.-W."/>
        </authorList>
    </citation>
    <scope>NUCLEOTIDE SEQUENCE [LARGE SCALE GENOMIC DNA]</scope>
    <source>
        <strain evidence="2 3">2DFW10M-5</strain>
    </source>
</reference>
<name>A0A387BUH7_9MICO</name>
<dbReference type="SUPFAM" id="SSF46785">
    <property type="entry name" value="Winged helix' DNA-binding domain"/>
    <property type="match status" value="1"/>
</dbReference>
<dbReference type="InterPro" id="IPR039422">
    <property type="entry name" value="MarR/SlyA-like"/>
</dbReference>
<dbReference type="Pfam" id="PF01047">
    <property type="entry name" value="MarR"/>
    <property type="match status" value="1"/>
</dbReference>
<organism evidence="2 3">
    <name type="scientific">Gryllotalpicola protaetiae</name>
    <dbReference type="NCBI Taxonomy" id="2419771"/>
    <lineage>
        <taxon>Bacteria</taxon>
        <taxon>Bacillati</taxon>
        <taxon>Actinomycetota</taxon>
        <taxon>Actinomycetes</taxon>
        <taxon>Micrococcales</taxon>
        <taxon>Microbacteriaceae</taxon>
        <taxon>Gryllotalpicola</taxon>
    </lineage>
</organism>
<dbReference type="PROSITE" id="PS50995">
    <property type="entry name" value="HTH_MARR_2"/>
    <property type="match status" value="1"/>
</dbReference>
<dbReference type="GO" id="GO:0006950">
    <property type="term" value="P:response to stress"/>
    <property type="evidence" value="ECO:0007669"/>
    <property type="project" value="TreeGrafter"/>
</dbReference>
<sequence length="166" mass="18927">MTEPRWLSRSEQDTWVSFAAVLELLPRELDAQLQRDETLTHFDYFTLAMLSEAENRTLRMTALASMTNSTLPRLSHVISRLEKRGYVRREQCAEDARATNAVMTDEGWQKIVQAAPGHVENVRSLVFDPLTAEQLRNLHEISAALLRRLDPEGRMMASARSSSGRE</sequence>
<dbReference type="InterPro" id="IPR036388">
    <property type="entry name" value="WH-like_DNA-bd_sf"/>
</dbReference>
<keyword evidence="3" id="KW-1185">Reference proteome</keyword>
<dbReference type="SMART" id="SM00347">
    <property type="entry name" value="HTH_MARR"/>
    <property type="match status" value="1"/>
</dbReference>
<dbReference type="KEGG" id="gry:D7I44_14765"/>
<dbReference type="Gene3D" id="1.10.10.10">
    <property type="entry name" value="Winged helix-like DNA-binding domain superfamily/Winged helix DNA-binding domain"/>
    <property type="match status" value="1"/>
</dbReference>
<dbReference type="OrthoDB" id="8635520at2"/>
<dbReference type="Proteomes" id="UP000275069">
    <property type="component" value="Chromosome"/>
</dbReference>
<dbReference type="InterPro" id="IPR000835">
    <property type="entry name" value="HTH_MarR-typ"/>
</dbReference>
<gene>
    <name evidence="2" type="ORF">D7I44_14765</name>
</gene>
<evidence type="ECO:0000313" key="3">
    <source>
        <dbReference type="Proteomes" id="UP000275069"/>
    </source>
</evidence>
<dbReference type="PANTHER" id="PTHR33164:SF99">
    <property type="entry name" value="MARR FAMILY REGULATORY PROTEIN"/>
    <property type="match status" value="1"/>
</dbReference>
<dbReference type="EMBL" id="CP032624">
    <property type="protein sequence ID" value="AYG04659.1"/>
    <property type="molecule type" value="Genomic_DNA"/>
</dbReference>
<dbReference type="AlphaFoldDB" id="A0A387BUH7"/>
<dbReference type="GO" id="GO:0003700">
    <property type="term" value="F:DNA-binding transcription factor activity"/>
    <property type="evidence" value="ECO:0007669"/>
    <property type="project" value="InterPro"/>
</dbReference>
<feature type="domain" description="HTH marR-type" evidence="1">
    <location>
        <begin position="15"/>
        <end position="147"/>
    </location>
</feature>
<dbReference type="InterPro" id="IPR036390">
    <property type="entry name" value="WH_DNA-bd_sf"/>
</dbReference>
<evidence type="ECO:0000259" key="1">
    <source>
        <dbReference type="PROSITE" id="PS50995"/>
    </source>
</evidence>